<organism evidence="2 3">
    <name type="scientific">Rugosimonospora africana</name>
    <dbReference type="NCBI Taxonomy" id="556532"/>
    <lineage>
        <taxon>Bacteria</taxon>
        <taxon>Bacillati</taxon>
        <taxon>Actinomycetota</taxon>
        <taxon>Actinomycetes</taxon>
        <taxon>Micromonosporales</taxon>
        <taxon>Micromonosporaceae</taxon>
        <taxon>Rugosimonospora</taxon>
    </lineage>
</organism>
<accession>A0A8J3QLJ6</accession>
<reference evidence="2" key="1">
    <citation type="submission" date="2021-01" db="EMBL/GenBank/DDBJ databases">
        <title>Whole genome shotgun sequence of Rugosimonospora africana NBRC 104875.</title>
        <authorList>
            <person name="Komaki H."/>
            <person name="Tamura T."/>
        </authorList>
    </citation>
    <scope>NUCLEOTIDE SEQUENCE</scope>
    <source>
        <strain evidence="2">NBRC 104875</strain>
    </source>
</reference>
<dbReference type="Proteomes" id="UP000642748">
    <property type="component" value="Unassembled WGS sequence"/>
</dbReference>
<name>A0A8J3QLJ6_9ACTN</name>
<feature type="compositionally biased region" description="Polar residues" evidence="1">
    <location>
        <begin position="55"/>
        <end position="64"/>
    </location>
</feature>
<sequence length="80" mass="8683">MTFSHPAGFRNPRTADESHDRNLICPVYSDVAPSPRPSDPPEWCYPDIAVQVRATNGAASQHRSWQPGGVSPLATPTGRV</sequence>
<evidence type="ECO:0000256" key="1">
    <source>
        <dbReference type="SAM" id="MobiDB-lite"/>
    </source>
</evidence>
<protein>
    <submittedName>
        <fullName evidence="2">Uncharacterized protein</fullName>
    </submittedName>
</protein>
<dbReference type="EMBL" id="BONZ01000013">
    <property type="protein sequence ID" value="GIH13188.1"/>
    <property type="molecule type" value="Genomic_DNA"/>
</dbReference>
<keyword evidence="3" id="KW-1185">Reference proteome</keyword>
<comment type="caution">
    <text evidence="2">The sequence shown here is derived from an EMBL/GenBank/DDBJ whole genome shotgun (WGS) entry which is preliminary data.</text>
</comment>
<feature type="region of interest" description="Disordered" evidence="1">
    <location>
        <begin position="55"/>
        <end position="80"/>
    </location>
</feature>
<dbReference type="AlphaFoldDB" id="A0A8J3QLJ6"/>
<feature type="region of interest" description="Disordered" evidence="1">
    <location>
        <begin position="1"/>
        <end position="21"/>
    </location>
</feature>
<proteinExistence type="predicted"/>
<evidence type="ECO:0000313" key="2">
    <source>
        <dbReference type="EMBL" id="GIH13188.1"/>
    </source>
</evidence>
<evidence type="ECO:0000313" key="3">
    <source>
        <dbReference type="Proteomes" id="UP000642748"/>
    </source>
</evidence>
<gene>
    <name evidence="2" type="ORF">Raf01_13600</name>
</gene>